<dbReference type="Pfam" id="PF13646">
    <property type="entry name" value="HEAT_2"/>
    <property type="match status" value="1"/>
</dbReference>
<dbReference type="HOGENOM" id="CLU_1281432_0_0_3"/>
<evidence type="ECO:0000256" key="1">
    <source>
        <dbReference type="ARBA" id="ARBA00022549"/>
    </source>
</evidence>
<evidence type="ECO:0008006" key="4">
    <source>
        <dbReference type="Google" id="ProtNLM"/>
    </source>
</evidence>
<organism evidence="3">
    <name type="scientific">Cyanothece sp. (strain PCC 7425 / ATCC 29141)</name>
    <dbReference type="NCBI Taxonomy" id="395961"/>
    <lineage>
        <taxon>Bacteria</taxon>
        <taxon>Bacillati</taxon>
        <taxon>Cyanobacteriota</taxon>
        <taxon>Cyanophyceae</taxon>
        <taxon>Gomontiellales</taxon>
        <taxon>Cyanothecaceae</taxon>
        <taxon>Cyanothece</taxon>
    </lineage>
</organism>
<protein>
    <recommendedName>
        <fullName evidence="4">PBS lyase HEAT domain protein repeat-containing protein</fullName>
    </recommendedName>
</protein>
<dbReference type="KEGG" id="cyn:Cyan7425_4825"/>
<dbReference type="STRING" id="395961.Cyan7425_4825"/>
<dbReference type="OrthoDB" id="438127at2"/>
<dbReference type="PROSITE" id="PS50077">
    <property type="entry name" value="HEAT_REPEAT"/>
    <property type="match status" value="1"/>
</dbReference>
<reference evidence="3" key="1">
    <citation type="submission" date="2009-01" db="EMBL/GenBank/DDBJ databases">
        <title>Complete sequence of chromosome Cyanothece sp. PCC 7425.</title>
        <authorList>
            <consortium name="US DOE Joint Genome Institute"/>
            <person name="Lucas S."/>
            <person name="Copeland A."/>
            <person name="Lapidus A."/>
            <person name="Glavina del Rio T."/>
            <person name="Dalin E."/>
            <person name="Tice H."/>
            <person name="Bruce D."/>
            <person name="Goodwin L."/>
            <person name="Pitluck S."/>
            <person name="Sims D."/>
            <person name="Meineke L."/>
            <person name="Brettin T."/>
            <person name="Detter J.C."/>
            <person name="Han C."/>
            <person name="Larimer F."/>
            <person name="Land M."/>
            <person name="Hauser L."/>
            <person name="Kyrpides N."/>
            <person name="Ovchinnikova G."/>
            <person name="Liberton M."/>
            <person name="Stoeckel J."/>
            <person name="Banerjee A."/>
            <person name="Singh A."/>
            <person name="Page L."/>
            <person name="Sato H."/>
            <person name="Zhao L."/>
            <person name="Sherman L."/>
            <person name="Pakrasi H."/>
            <person name="Richardson P."/>
        </authorList>
    </citation>
    <scope>NUCLEOTIDE SEQUENCE</scope>
    <source>
        <strain evidence="3">PCC 7425</strain>
    </source>
</reference>
<evidence type="ECO:0000256" key="2">
    <source>
        <dbReference type="ARBA" id="ARBA00022738"/>
    </source>
</evidence>
<dbReference type="InterPro" id="IPR016024">
    <property type="entry name" value="ARM-type_fold"/>
</dbReference>
<keyword evidence="1" id="KW-0042">Antenna complex</keyword>
<name>B8HMC2_CYAP4</name>
<dbReference type="GO" id="GO:0030089">
    <property type="term" value="C:phycobilisome"/>
    <property type="evidence" value="ECO:0007669"/>
    <property type="project" value="UniProtKB-KW"/>
</dbReference>
<sequence>MSIYPELGQLPLDDLMQRWHKGPEGAKEYAASYYDELVWLLREQGEIGIKFLLSQVGNSDTDQLAAILEMLPPIGPRKTMEKIWERFLDDSRPEIVASTSDGLRKQHSWWIRDRVYALRNHSSPYVRGSVLRYMSQLDRKLASVMLIEALADPHPIVRENAIDELDELGVIHAIPSIKECLTDQNSHVRQAAQTAVENLEELAKDDRHSNYFIQR</sequence>
<dbReference type="AlphaFoldDB" id="B8HMC2"/>
<dbReference type="eggNOG" id="COG1413">
    <property type="taxonomic scope" value="Bacteria"/>
</dbReference>
<dbReference type="Gene3D" id="1.25.10.10">
    <property type="entry name" value="Leucine-rich Repeat Variant"/>
    <property type="match status" value="1"/>
</dbReference>
<accession>B8HMC2</accession>
<dbReference type="SUPFAM" id="SSF48371">
    <property type="entry name" value="ARM repeat"/>
    <property type="match status" value="1"/>
</dbReference>
<proteinExistence type="predicted"/>
<evidence type="ECO:0000313" key="3">
    <source>
        <dbReference type="EMBL" id="ACL47129.1"/>
    </source>
</evidence>
<dbReference type="EMBL" id="CP001344">
    <property type="protein sequence ID" value="ACL47129.1"/>
    <property type="molecule type" value="Genomic_DNA"/>
</dbReference>
<gene>
    <name evidence="3" type="ordered locus">Cyan7425_4825</name>
</gene>
<dbReference type="InterPro" id="IPR021133">
    <property type="entry name" value="HEAT_type_2"/>
</dbReference>
<dbReference type="InterPro" id="IPR011989">
    <property type="entry name" value="ARM-like"/>
</dbReference>
<keyword evidence="2" id="KW-0605">Phycobilisome</keyword>